<dbReference type="Gene3D" id="1.10.287.470">
    <property type="entry name" value="Helix hairpin bin"/>
    <property type="match status" value="1"/>
</dbReference>
<comment type="similarity">
    <text evidence="1">Belongs to the membrane fusion protein (MFP) (TC 8.A.1) family.</text>
</comment>
<protein>
    <recommendedName>
        <fullName evidence="6">Efflux RND transporter periplasmic adaptor subunit</fullName>
    </recommendedName>
</protein>
<dbReference type="NCBIfam" id="TIGR01730">
    <property type="entry name" value="RND_mfp"/>
    <property type="match status" value="1"/>
</dbReference>
<dbReference type="Gene3D" id="2.40.50.100">
    <property type="match status" value="1"/>
</dbReference>
<dbReference type="Pfam" id="PF25917">
    <property type="entry name" value="BSH_RND"/>
    <property type="match status" value="1"/>
</dbReference>
<dbReference type="PANTHER" id="PTHR30469">
    <property type="entry name" value="MULTIDRUG RESISTANCE PROTEIN MDTA"/>
    <property type="match status" value="1"/>
</dbReference>
<evidence type="ECO:0000259" key="3">
    <source>
        <dbReference type="Pfam" id="PF25954"/>
    </source>
</evidence>
<dbReference type="Pfam" id="PF25954">
    <property type="entry name" value="Beta-barrel_RND_2"/>
    <property type="match status" value="1"/>
</dbReference>
<dbReference type="Gene3D" id="2.40.30.170">
    <property type="match status" value="1"/>
</dbReference>
<evidence type="ECO:0000256" key="1">
    <source>
        <dbReference type="ARBA" id="ARBA00009477"/>
    </source>
</evidence>
<feature type="domain" description="Multidrug resistance protein MdtA-like barrel-sandwich hybrid" evidence="2">
    <location>
        <begin position="67"/>
        <end position="217"/>
    </location>
</feature>
<evidence type="ECO:0000313" key="4">
    <source>
        <dbReference type="EMBL" id="GMU07997.1"/>
    </source>
</evidence>
<evidence type="ECO:0008006" key="6">
    <source>
        <dbReference type="Google" id="ProtNLM"/>
    </source>
</evidence>
<gene>
    <name evidence="4" type="ORF">ASNO1_42500</name>
</gene>
<evidence type="ECO:0000313" key="5">
    <source>
        <dbReference type="Proteomes" id="UP001342631"/>
    </source>
</evidence>
<dbReference type="InterPro" id="IPR058792">
    <property type="entry name" value="Beta-barrel_RND_2"/>
</dbReference>
<reference evidence="4 5" key="1">
    <citation type="journal article" date="2024" name="Arch. Microbiol.">
        <title>Corallococcus caeni sp. nov., a novel myxobacterium isolated from activated sludge.</title>
        <authorList>
            <person name="Tomita S."/>
            <person name="Nakai R."/>
            <person name="Kuroda K."/>
            <person name="Kurashita H."/>
            <person name="Hatamoto M."/>
            <person name="Yamaguchi T."/>
            <person name="Narihiro T."/>
        </authorList>
    </citation>
    <scope>NUCLEOTIDE SEQUENCE [LARGE SCALE GENOMIC DNA]</scope>
    <source>
        <strain evidence="4 5">NO1</strain>
    </source>
</reference>
<dbReference type="EMBL" id="BTTX01000004">
    <property type="protein sequence ID" value="GMU07997.1"/>
    <property type="molecule type" value="Genomic_DNA"/>
</dbReference>
<dbReference type="PANTHER" id="PTHR30469:SF15">
    <property type="entry name" value="HLYD FAMILY OF SECRETION PROTEINS"/>
    <property type="match status" value="1"/>
</dbReference>
<accession>A0ABQ6QVD8</accession>
<keyword evidence="5" id="KW-1185">Reference proteome</keyword>
<dbReference type="InterPro" id="IPR058625">
    <property type="entry name" value="MdtA-like_BSH"/>
</dbReference>
<dbReference type="SUPFAM" id="SSF111369">
    <property type="entry name" value="HlyD-like secretion proteins"/>
    <property type="match status" value="1"/>
</dbReference>
<proteinExistence type="inferred from homology"/>
<comment type="caution">
    <text evidence="4">The sequence shown here is derived from an EMBL/GenBank/DDBJ whole genome shotgun (WGS) entry which is preliminary data.</text>
</comment>
<organism evidence="4 5">
    <name type="scientific">Corallococcus caeni</name>
    <dbReference type="NCBI Taxonomy" id="3082388"/>
    <lineage>
        <taxon>Bacteria</taxon>
        <taxon>Pseudomonadati</taxon>
        <taxon>Myxococcota</taxon>
        <taxon>Myxococcia</taxon>
        <taxon>Myxococcales</taxon>
        <taxon>Cystobacterineae</taxon>
        <taxon>Myxococcaceae</taxon>
        <taxon>Corallococcus</taxon>
    </lineage>
</organism>
<evidence type="ECO:0000259" key="2">
    <source>
        <dbReference type="Pfam" id="PF25917"/>
    </source>
</evidence>
<sequence length="312" mass="32705">MWLLGLSLALLVGLPGLLMWAARTEPDMASAIARPASADGSGVSRDVSPTALFEPRFIGVVVADGRVDVSAKFDGRLASVDVKVGERVRQGQRLAQLDTAPLERELAVSEADVQQSLAQQDVARVALAEARDKVTRGGDDALVRLGAMSAEEQARLRFAEQSMAAQLAVAQAQVRTSQARLGQLKLRLSEAVLRAPFDGRISMRYLDAGATVAAGTPVVHLLRDGARMIRFAIPEQQATRVTVGMPVVITPKGSDVSLAGQVDSLAPDVDAVSRMVLAMASVPDAPGTQLYPGSTVHVSLARDAASGASGLP</sequence>
<dbReference type="InterPro" id="IPR006143">
    <property type="entry name" value="RND_pump_MFP"/>
</dbReference>
<name>A0ABQ6QVD8_9BACT</name>
<feature type="domain" description="CusB-like beta-barrel" evidence="3">
    <location>
        <begin position="230"/>
        <end position="302"/>
    </location>
</feature>
<dbReference type="Proteomes" id="UP001342631">
    <property type="component" value="Unassembled WGS sequence"/>
</dbReference>